<evidence type="ECO:0000313" key="1">
    <source>
        <dbReference type="EMBL" id="AMJ98167.1"/>
    </source>
</evidence>
<reference evidence="1 2" key="1">
    <citation type="submission" date="2015-12" db="EMBL/GenBank/DDBJ databases">
        <authorList>
            <person name="Shamseldin A."/>
            <person name="Moawad H."/>
            <person name="Abd El-Rahim W.M."/>
            <person name="Sadowsky M.J."/>
        </authorList>
    </citation>
    <scope>NUCLEOTIDE SEQUENCE [LARGE SCALE GENOMIC DNA]</scope>
    <source>
        <strain evidence="1 2">D7</strain>
    </source>
</reference>
<dbReference type="RefSeq" id="WP_061094800.1">
    <property type="nucleotide sequence ID" value="NZ_CP014323.1"/>
</dbReference>
<accession>A0A126PYQ5</accession>
<dbReference type="Proteomes" id="UP000063991">
    <property type="component" value="Chromosome"/>
</dbReference>
<dbReference type="AlphaFoldDB" id="A0A126PYQ5"/>
<sequence>MRNLFTALKQDTHANHAILENTFPLSMYHKDSEFSHEAYLAILNIMRVFHQTTAATVKQAALQTPSLSRIASMLDSEVVLLALNNDTHALSSATLSAQQRYDDTHAKLEPTTRIKNKDEPVLNAQAIAQLTPCSNSTTSHAIAAIYVWLGSSMGANIILRRLEAMTLDIPTEYYQAMAGCAKAWVSFKQDVETLLPELGLDNESFVKNAVQDANAWFEFLISLGKRTAPNDTPYHEANV</sequence>
<organism evidence="1 2">
    <name type="scientific">Alteromonas macleodii</name>
    <name type="common">Pseudoalteromonas macleodii</name>
    <dbReference type="NCBI Taxonomy" id="28108"/>
    <lineage>
        <taxon>Bacteria</taxon>
        <taxon>Pseudomonadati</taxon>
        <taxon>Pseudomonadota</taxon>
        <taxon>Gammaproteobacteria</taxon>
        <taxon>Alteromonadales</taxon>
        <taxon>Alteromonadaceae</taxon>
        <taxon>Alteromonas/Salinimonas group</taxon>
        <taxon>Alteromonas</taxon>
    </lineage>
</organism>
<proteinExistence type="predicted"/>
<dbReference type="EMBL" id="CP014323">
    <property type="protein sequence ID" value="AMJ98167.1"/>
    <property type="molecule type" value="Genomic_DNA"/>
</dbReference>
<gene>
    <name evidence="1" type="ORF">AVL55_08335</name>
</gene>
<dbReference type="OrthoDB" id="6331195at2"/>
<protein>
    <recommendedName>
        <fullName evidence="3">Heme oxygenase</fullName>
    </recommendedName>
</protein>
<evidence type="ECO:0008006" key="3">
    <source>
        <dbReference type="Google" id="ProtNLM"/>
    </source>
</evidence>
<evidence type="ECO:0000313" key="2">
    <source>
        <dbReference type="Proteomes" id="UP000063991"/>
    </source>
</evidence>
<dbReference type="InterPro" id="IPR016084">
    <property type="entry name" value="Haem_Oase-like_multi-hlx"/>
</dbReference>
<name>A0A126PYQ5_ALTMA</name>
<dbReference type="Gene3D" id="1.20.910.10">
    <property type="entry name" value="Heme oxygenase-like"/>
    <property type="match status" value="1"/>
</dbReference>
<dbReference type="SUPFAM" id="SSF48613">
    <property type="entry name" value="Heme oxygenase-like"/>
    <property type="match status" value="1"/>
</dbReference>